<keyword evidence="1" id="KW-0812">Transmembrane</keyword>
<reference evidence="2" key="2">
    <citation type="submission" date="2025-09" db="UniProtKB">
        <authorList>
            <consortium name="Ensembl"/>
        </authorList>
    </citation>
    <scope>IDENTIFICATION</scope>
</reference>
<evidence type="ECO:0000313" key="2">
    <source>
        <dbReference type="Ensembl" id="ENSCCEP00000026861.1"/>
    </source>
</evidence>
<proteinExistence type="predicted"/>
<protein>
    <submittedName>
        <fullName evidence="2">Uncharacterized protein</fullName>
    </submittedName>
</protein>
<dbReference type="Proteomes" id="UP000694410">
    <property type="component" value="Unplaced"/>
</dbReference>
<reference evidence="2" key="1">
    <citation type="submission" date="2025-08" db="UniProtKB">
        <authorList>
            <consortium name="Ensembl"/>
        </authorList>
    </citation>
    <scope>IDENTIFICATION</scope>
</reference>
<sequence length="83" mass="9639">PVQESRWDGWRKAASRTPVLPKEPPPLRLLHEFNIRLVWYLYELNGIWPFYYLLLGSVFPLLGFCLCWCKALTCSALLGASQE</sequence>
<accession>A0A8C0ZKF8</accession>
<keyword evidence="1" id="KW-1133">Transmembrane helix</keyword>
<name>A0A8C0ZKF8_CYACU</name>
<evidence type="ECO:0000256" key="1">
    <source>
        <dbReference type="SAM" id="Phobius"/>
    </source>
</evidence>
<keyword evidence="1" id="KW-0472">Membrane</keyword>
<feature type="transmembrane region" description="Helical" evidence="1">
    <location>
        <begin position="50"/>
        <end position="69"/>
    </location>
</feature>
<dbReference type="Ensembl" id="ENSCCET00000039854.1">
    <property type="protein sequence ID" value="ENSCCEP00000026861.1"/>
    <property type="gene ID" value="ENSCCEG00000023506.1"/>
</dbReference>
<keyword evidence="3" id="KW-1185">Reference proteome</keyword>
<organism evidence="2 3">
    <name type="scientific">Cyanistes caeruleus</name>
    <name type="common">Eurasian blue tit</name>
    <name type="synonym">Parus caeruleus</name>
    <dbReference type="NCBI Taxonomy" id="156563"/>
    <lineage>
        <taxon>Eukaryota</taxon>
        <taxon>Metazoa</taxon>
        <taxon>Chordata</taxon>
        <taxon>Craniata</taxon>
        <taxon>Vertebrata</taxon>
        <taxon>Euteleostomi</taxon>
        <taxon>Archelosauria</taxon>
        <taxon>Archosauria</taxon>
        <taxon>Dinosauria</taxon>
        <taxon>Saurischia</taxon>
        <taxon>Theropoda</taxon>
        <taxon>Coelurosauria</taxon>
        <taxon>Aves</taxon>
        <taxon>Neognathae</taxon>
        <taxon>Neoaves</taxon>
        <taxon>Telluraves</taxon>
        <taxon>Australaves</taxon>
        <taxon>Passeriformes</taxon>
        <taxon>Paridae</taxon>
        <taxon>Cyanistes</taxon>
    </lineage>
</organism>
<dbReference type="AlphaFoldDB" id="A0A8C0ZKF8"/>
<evidence type="ECO:0000313" key="3">
    <source>
        <dbReference type="Proteomes" id="UP000694410"/>
    </source>
</evidence>